<evidence type="ECO:0000256" key="1">
    <source>
        <dbReference type="ARBA" id="ARBA00023118"/>
    </source>
</evidence>
<feature type="compositionally biased region" description="Low complexity" evidence="2">
    <location>
        <begin position="325"/>
        <end position="342"/>
    </location>
</feature>
<sequence length="342" mass="38685">MKHTDYFDNFLKNTVNLSQFNLDKLADRVDAIYDALKADPDLGPRIIKKIPQGSWAQETIISPQNGKPFDADFMLQMREEDDWSDDVAQYINAVYKVIDNHSTYGDMPHNRKCRCVYVEYANNKMHVDIVPYLTLADGRQVIINRDDNEFETTNPTGFTQWMKDKDKIADRNLRKVIRLLKFLRDHKNSFTGTRSILITTLLGEQVADWKKIADPGYYSDLPTALLHMVSDLDAWLQERPTKPSIADPSNPLVTFDHRWSQETYSYFRDRINVHAAEIQDACDETDEETSIKKWQDLFGDGFQPPATSAESTKFGDAGAAGGASGTTEPPGTSSSGRSGRAG</sequence>
<keyword evidence="1" id="KW-0051">Antiviral defense</keyword>
<feature type="region of interest" description="Disordered" evidence="2">
    <location>
        <begin position="296"/>
        <end position="342"/>
    </location>
</feature>
<dbReference type="InterPro" id="IPR043519">
    <property type="entry name" value="NT_sf"/>
</dbReference>
<evidence type="ECO:0000256" key="2">
    <source>
        <dbReference type="SAM" id="MobiDB-lite"/>
    </source>
</evidence>
<evidence type="ECO:0008006" key="5">
    <source>
        <dbReference type="Google" id="ProtNLM"/>
    </source>
</evidence>
<dbReference type="Proteomes" id="UP000198960">
    <property type="component" value="Unassembled WGS sequence"/>
</dbReference>
<accession>A0A1H8VIL0</accession>
<keyword evidence="4" id="KW-1185">Reference proteome</keyword>
<name>A0A1H8VIL0_9ACTN</name>
<dbReference type="AlphaFoldDB" id="A0A1H8VIL0"/>
<evidence type="ECO:0000313" key="3">
    <source>
        <dbReference type="EMBL" id="SEP15057.1"/>
    </source>
</evidence>
<dbReference type="EMBL" id="FOEE01000012">
    <property type="protein sequence ID" value="SEP15057.1"/>
    <property type="molecule type" value="Genomic_DNA"/>
</dbReference>
<dbReference type="Gene3D" id="3.30.460.10">
    <property type="entry name" value="Beta Polymerase, domain 2"/>
    <property type="match status" value="1"/>
</dbReference>
<evidence type="ECO:0000313" key="4">
    <source>
        <dbReference type="Proteomes" id="UP000198960"/>
    </source>
</evidence>
<reference evidence="4" key="1">
    <citation type="submission" date="2016-10" db="EMBL/GenBank/DDBJ databases">
        <authorList>
            <person name="Varghese N."/>
            <person name="Submissions S."/>
        </authorList>
    </citation>
    <scope>NUCLEOTIDE SEQUENCE [LARGE SCALE GENOMIC DNA]</scope>
    <source>
        <strain evidence="4">DSM 45413</strain>
    </source>
</reference>
<dbReference type="RefSeq" id="WP_170861158.1">
    <property type="nucleotide sequence ID" value="NZ_FOEE01000012.1"/>
</dbReference>
<dbReference type="CDD" id="cd05400">
    <property type="entry name" value="NT_2-5OAS_ClassI-CCAase"/>
    <property type="match status" value="1"/>
</dbReference>
<dbReference type="InterPro" id="IPR006116">
    <property type="entry name" value="NT_2-5OAS_ClassI-CCAase"/>
</dbReference>
<protein>
    <recommendedName>
        <fullName evidence="5">Nucleotidyltransferase</fullName>
    </recommendedName>
</protein>
<dbReference type="GO" id="GO:0051607">
    <property type="term" value="P:defense response to virus"/>
    <property type="evidence" value="ECO:0007669"/>
    <property type="project" value="UniProtKB-KW"/>
</dbReference>
<dbReference type="STRING" id="673521.SAMN05660991_03560"/>
<organism evidence="3 4">
    <name type="scientific">Trujillonella endophytica</name>
    <dbReference type="NCBI Taxonomy" id="673521"/>
    <lineage>
        <taxon>Bacteria</taxon>
        <taxon>Bacillati</taxon>
        <taxon>Actinomycetota</taxon>
        <taxon>Actinomycetes</taxon>
        <taxon>Geodermatophilales</taxon>
        <taxon>Geodermatophilaceae</taxon>
        <taxon>Trujillonella</taxon>
    </lineage>
</organism>
<dbReference type="GO" id="GO:0016779">
    <property type="term" value="F:nucleotidyltransferase activity"/>
    <property type="evidence" value="ECO:0007669"/>
    <property type="project" value="InterPro"/>
</dbReference>
<proteinExistence type="predicted"/>
<gene>
    <name evidence="3" type="ORF">SAMN05660991_03560</name>
</gene>
<dbReference type="Pfam" id="PF18144">
    <property type="entry name" value="SMODS"/>
    <property type="match status" value="1"/>
</dbReference>